<accession>A0A645HDH2</accession>
<proteinExistence type="predicted"/>
<reference evidence="1" key="1">
    <citation type="submission" date="2019-08" db="EMBL/GenBank/DDBJ databases">
        <authorList>
            <person name="Kucharzyk K."/>
            <person name="Murdoch R.W."/>
            <person name="Higgins S."/>
            <person name="Loffler F."/>
        </authorList>
    </citation>
    <scope>NUCLEOTIDE SEQUENCE</scope>
</reference>
<comment type="caution">
    <text evidence="1">The sequence shown here is derived from an EMBL/GenBank/DDBJ whole genome shotgun (WGS) entry which is preliminary data.</text>
</comment>
<evidence type="ECO:0000313" key="1">
    <source>
        <dbReference type="EMBL" id="MPN37085.1"/>
    </source>
</evidence>
<sequence length="96" mass="10762">MRESKLIPLGKLIAYEQKMVPGPASTVCVAGFFNALKKKLIKDGETVMINIGEGAVRAPYFLEQMIYTTQEVTNADECVPHEIGGYREQLWKDVLE</sequence>
<dbReference type="AlphaFoldDB" id="A0A645HDH2"/>
<gene>
    <name evidence="1" type="ORF">SDC9_184601</name>
</gene>
<organism evidence="1">
    <name type="scientific">bioreactor metagenome</name>
    <dbReference type="NCBI Taxonomy" id="1076179"/>
    <lineage>
        <taxon>unclassified sequences</taxon>
        <taxon>metagenomes</taxon>
        <taxon>ecological metagenomes</taxon>
    </lineage>
</organism>
<dbReference type="EMBL" id="VSSQ01091558">
    <property type="protein sequence ID" value="MPN37085.1"/>
    <property type="molecule type" value="Genomic_DNA"/>
</dbReference>
<name>A0A645HDH2_9ZZZZ</name>
<protein>
    <submittedName>
        <fullName evidence="1">Uncharacterized protein</fullName>
    </submittedName>
</protein>